<dbReference type="Gene3D" id="2.120.10.30">
    <property type="entry name" value="TolB, C-terminal domain"/>
    <property type="match status" value="1"/>
</dbReference>
<dbReference type="EMBL" id="PCTB01000058">
    <property type="protein sequence ID" value="PIP62609.1"/>
    <property type="molecule type" value="Genomic_DNA"/>
</dbReference>
<dbReference type="AlphaFoldDB" id="A0A2H0BYI6"/>
<gene>
    <name evidence="2" type="ORF">COW98_03100</name>
</gene>
<reference evidence="2 3" key="1">
    <citation type="submission" date="2017-09" db="EMBL/GenBank/DDBJ databases">
        <title>Depth-based differentiation of microbial function through sediment-hosted aquifers and enrichment of novel symbionts in the deep terrestrial subsurface.</title>
        <authorList>
            <person name="Probst A.J."/>
            <person name="Ladd B."/>
            <person name="Jarett J.K."/>
            <person name="Geller-Mcgrath D.E."/>
            <person name="Sieber C.M."/>
            <person name="Emerson J.B."/>
            <person name="Anantharaman K."/>
            <person name="Thomas B.C."/>
            <person name="Malmstrom R."/>
            <person name="Stieglmeier M."/>
            <person name="Klingl A."/>
            <person name="Woyke T."/>
            <person name="Ryan C.M."/>
            <person name="Banfield J.F."/>
        </authorList>
    </citation>
    <scope>NUCLEOTIDE SEQUENCE [LARGE SCALE GENOMIC DNA]</scope>
    <source>
        <strain evidence="2">CG22_combo_CG10-13_8_21_14_all_35_9</strain>
    </source>
</reference>
<dbReference type="InterPro" id="IPR011042">
    <property type="entry name" value="6-blade_b-propeller_TolB-like"/>
</dbReference>
<dbReference type="Proteomes" id="UP000231021">
    <property type="component" value="Unassembled WGS sequence"/>
</dbReference>
<comment type="caution">
    <text evidence="2">The sequence shown here is derived from an EMBL/GenBank/DDBJ whole genome shotgun (WGS) entry which is preliminary data.</text>
</comment>
<feature type="signal peptide" evidence="1">
    <location>
        <begin position="1"/>
        <end position="20"/>
    </location>
</feature>
<dbReference type="SUPFAM" id="SSF101898">
    <property type="entry name" value="NHL repeat"/>
    <property type="match status" value="2"/>
</dbReference>
<proteinExistence type="predicted"/>
<dbReference type="Gene3D" id="2.40.10.500">
    <property type="match status" value="1"/>
</dbReference>
<dbReference type="InterPro" id="IPR010620">
    <property type="entry name" value="SBBP_repeat"/>
</dbReference>
<organism evidence="2 3">
    <name type="scientific">Candidatus Roizmanbacteria bacterium CG22_combo_CG10-13_8_21_14_all_35_9</name>
    <dbReference type="NCBI Taxonomy" id="1974861"/>
    <lineage>
        <taxon>Bacteria</taxon>
        <taxon>Candidatus Roizmaniibacteriota</taxon>
    </lineage>
</organism>
<evidence type="ECO:0000313" key="3">
    <source>
        <dbReference type="Proteomes" id="UP000231021"/>
    </source>
</evidence>
<evidence type="ECO:0000313" key="2">
    <source>
        <dbReference type="EMBL" id="PIP62609.1"/>
    </source>
</evidence>
<keyword evidence="1" id="KW-0732">Signal</keyword>
<dbReference type="Gene3D" id="2.80.10.50">
    <property type="match status" value="1"/>
</dbReference>
<dbReference type="InterPro" id="IPR052918">
    <property type="entry name" value="Motility_Chemotaxis_Reg"/>
</dbReference>
<dbReference type="PANTHER" id="PTHR35580">
    <property type="entry name" value="CELL SURFACE GLYCOPROTEIN (S-LAYER PROTEIN)-LIKE PROTEIN"/>
    <property type="match status" value="1"/>
</dbReference>
<dbReference type="PANTHER" id="PTHR35580:SF1">
    <property type="entry name" value="PHYTASE-LIKE DOMAIN-CONTAINING PROTEIN"/>
    <property type="match status" value="1"/>
</dbReference>
<name>A0A2H0BYI6_9BACT</name>
<evidence type="ECO:0000256" key="1">
    <source>
        <dbReference type="SAM" id="SignalP"/>
    </source>
</evidence>
<feature type="chain" id="PRO_5013970597" description="Bulb-type lectin domain-containing protein" evidence="1">
    <location>
        <begin position="21"/>
        <end position="405"/>
    </location>
</feature>
<evidence type="ECO:0008006" key="4">
    <source>
        <dbReference type="Google" id="ProtNLM"/>
    </source>
</evidence>
<sequence length="405" mass="45043">MKRIILLILAMFIFIGSANAFFVGFGSAGGVEQVIKKGQEQGVISKIPGETTPGGGETTPGPVQHGAEVVWQKTWDDGIQRTDYAKGIAVDKYGNVYVTGYYQHYWPTYDDEWWYTVKYNSNGNFIWEKKDWIGTGYHNNYAQCISVDDTGNVYVAGYAYNGTTYEEDYLIAKYNSSGGTVWNLFYDHSYDKDYAKGIAVDKYGNVYVTGGSYDGTAWHCLITKYGTNGNLMWQKDNGDSTYAKGIAVDKYGNVYVTGHITDNCLTIKYDTNGNKIWQEKYDSGWYECGCGITVDDTGNVYVTGSSVTIKYNSIGDTVWQKNNSGYGIAVDSSGNVYVTGTSNEDYLTIKYNGTNGDTIWQKVYNGGNADYSQGIAVDSSGNVYVTGYSWNGTDCDYLTIKYRQY</sequence>
<accession>A0A2H0BYI6</accession>
<protein>
    <recommendedName>
        <fullName evidence="4">Bulb-type lectin domain-containing protein</fullName>
    </recommendedName>
</protein>
<dbReference type="Pfam" id="PF06739">
    <property type="entry name" value="SBBP"/>
    <property type="match status" value="5"/>
</dbReference>